<keyword evidence="2" id="KW-0647">Proteasome</keyword>
<comment type="similarity">
    <text evidence="2">Belongs to the peptidase T1B family.</text>
</comment>
<name>A0A2G8SFV2_9APHY</name>
<dbReference type="GO" id="GO:0019774">
    <property type="term" value="C:proteasome core complex, beta-subunit complex"/>
    <property type="evidence" value="ECO:0007669"/>
    <property type="project" value="UniProtKB-UniRule"/>
</dbReference>
<dbReference type="Proteomes" id="UP000230002">
    <property type="component" value="Unassembled WGS sequence"/>
</dbReference>
<dbReference type="InterPro" id="IPR023333">
    <property type="entry name" value="Proteasome_suB-type"/>
</dbReference>
<comment type="subcellular location">
    <subcellularLocation>
        <location evidence="2">Cytoplasm</location>
    </subcellularLocation>
    <subcellularLocation>
        <location evidence="2">Nucleus</location>
    </subcellularLocation>
</comment>
<dbReference type="InterPro" id="IPR029055">
    <property type="entry name" value="Ntn_hydrolases_N"/>
</dbReference>
<evidence type="ECO:0000313" key="4">
    <source>
        <dbReference type="Proteomes" id="UP000230002"/>
    </source>
</evidence>
<dbReference type="PIRSF" id="PIRSF001213">
    <property type="entry name" value="Psome_endopept_beta"/>
    <property type="match status" value="1"/>
</dbReference>
<accession>A0A2G8SFV2</accession>
<evidence type="ECO:0000256" key="2">
    <source>
        <dbReference type="PIRNR" id="PIRNR001213"/>
    </source>
</evidence>
<evidence type="ECO:0000256" key="1">
    <source>
        <dbReference type="ARBA" id="ARBA00023242"/>
    </source>
</evidence>
<evidence type="ECO:0000313" key="3">
    <source>
        <dbReference type="EMBL" id="PIL32646.1"/>
    </source>
</evidence>
<dbReference type="AlphaFoldDB" id="A0A2G8SFV2"/>
<proteinExistence type="inferred from homology"/>
<dbReference type="PANTHER" id="PTHR32194:SF6">
    <property type="entry name" value="PROTEASOME SUBUNIT BETA"/>
    <property type="match status" value="1"/>
</dbReference>
<dbReference type="Gene3D" id="3.60.20.10">
    <property type="entry name" value="Glutamine Phosphoribosylpyrophosphate, subunit 1, domain 1"/>
    <property type="match status" value="1"/>
</dbReference>
<reference evidence="3 4" key="1">
    <citation type="journal article" date="2015" name="Sci. Rep.">
        <title>Chromosome-level genome map provides insights into diverse defense mechanisms in the medicinal fungus Ganoderma sinense.</title>
        <authorList>
            <person name="Zhu Y."/>
            <person name="Xu J."/>
            <person name="Sun C."/>
            <person name="Zhou S."/>
            <person name="Xu H."/>
            <person name="Nelson D.R."/>
            <person name="Qian J."/>
            <person name="Song J."/>
            <person name="Luo H."/>
            <person name="Xiang L."/>
            <person name="Li Y."/>
            <person name="Xu Z."/>
            <person name="Ji A."/>
            <person name="Wang L."/>
            <person name="Lu S."/>
            <person name="Hayward A."/>
            <person name="Sun W."/>
            <person name="Li X."/>
            <person name="Schwartz D.C."/>
            <person name="Wang Y."/>
            <person name="Chen S."/>
        </authorList>
    </citation>
    <scope>NUCLEOTIDE SEQUENCE [LARGE SCALE GENOMIC DNA]</scope>
    <source>
        <strain evidence="3 4">ZZ0214-1</strain>
    </source>
</reference>
<organism evidence="3 4">
    <name type="scientific">Ganoderma sinense ZZ0214-1</name>
    <dbReference type="NCBI Taxonomy" id="1077348"/>
    <lineage>
        <taxon>Eukaryota</taxon>
        <taxon>Fungi</taxon>
        <taxon>Dikarya</taxon>
        <taxon>Basidiomycota</taxon>
        <taxon>Agaricomycotina</taxon>
        <taxon>Agaricomycetes</taxon>
        <taxon>Polyporales</taxon>
        <taxon>Polyporaceae</taxon>
        <taxon>Ganoderma</taxon>
    </lineage>
</organism>
<sequence>MDHFPTNWGRPRNDAFDPYGTYPIHQRPATKDNFAEGVQRTQQPIVTGTSVLAIQYKDGIMMAADNLGSPPPFLPLTQSDRILSAASYGSLARFKDIQRLHQVGNSTVIGASGDMSDFQAIQSLLDEVVIDEFTQGDGHDLGPAEVHEYLSRVMYSRRSKIDPLWNSILVGGFRDGKRFLGYIDLLGTTYSSPSIATGYGAYIAIPILRSAVDGRVDELTEENARNLLHECMRVLFYRDARSLDKYQIATVNASGVHISDQVHLDTSWSFAEGIRGYGAQTQ</sequence>
<comment type="function">
    <text evidence="2">Non-catalytic component of the proteasome.</text>
</comment>
<keyword evidence="4" id="KW-1185">Reference proteome</keyword>
<keyword evidence="2" id="KW-0963">Cytoplasm</keyword>
<dbReference type="GO" id="GO:0051603">
    <property type="term" value="P:proteolysis involved in protein catabolic process"/>
    <property type="evidence" value="ECO:0007669"/>
    <property type="project" value="InterPro"/>
</dbReference>
<keyword evidence="1 2" id="KW-0539">Nucleus</keyword>
<protein>
    <recommendedName>
        <fullName evidence="2">Proteasome subunit beta</fullName>
    </recommendedName>
</protein>
<dbReference type="EMBL" id="AYKW01000010">
    <property type="protein sequence ID" value="PIL32646.1"/>
    <property type="molecule type" value="Genomic_DNA"/>
</dbReference>
<gene>
    <name evidence="3" type="ORF">GSI_05350</name>
</gene>
<dbReference type="GO" id="GO:0005634">
    <property type="term" value="C:nucleus"/>
    <property type="evidence" value="ECO:0007669"/>
    <property type="project" value="UniProtKB-SubCell"/>
</dbReference>
<dbReference type="SUPFAM" id="SSF56235">
    <property type="entry name" value="N-terminal nucleophile aminohydrolases (Ntn hydrolases)"/>
    <property type="match status" value="1"/>
</dbReference>
<dbReference type="InterPro" id="IPR016295">
    <property type="entry name" value="Proteasome_beta4"/>
</dbReference>
<dbReference type="GO" id="GO:0005737">
    <property type="term" value="C:cytoplasm"/>
    <property type="evidence" value="ECO:0007669"/>
    <property type="project" value="UniProtKB-SubCell"/>
</dbReference>
<dbReference type="InterPro" id="IPR001353">
    <property type="entry name" value="Proteasome_sua/b"/>
</dbReference>
<comment type="caution">
    <text evidence="3">The sequence shown here is derived from an EMBL/GenBank/DDBJ whole genome shotgun (WGS) entry which is preliminary data.</text>
</comment>
<dbReference type="STRING" id="1077348.A0A2G8SFV2"/>
<dbReference type="OrthoDB" id="10248542at2759"/>
<dbReference type="PANTHER" id="PTHR32194">
    <property type="entry name" value="METALLOPROTEASE TLDD"/>
    <property type="match status" value="1"/>
</dbReference>
<dbReference type="CDD" id="cd03760">
    <property type="entry name" value="proteasome_beta_type_4"/>
    <property type="match status" value="1"/>
</dbReference>
<dbReference type="Pfam" id="PF00227">
    <property type="entry name" value="Proteasome"/>
    <property type="match status" value="1"/>
</dbReference>